<reference evidence="2 3" key="1">
    <citation type="journal article" date="2023" name="G3 (Bethesda)">
        <title>A high-quality reference genome for the fission yeast Schizosaccharomyces osmophilus.</title>
        <authorList>
            <person name="Jia G.S."/>
            <person name="Zhang W.C."/>
            <person name="Liang Y."/>
            <person name="Liu X.H."/>
            <person name="Rhind N."/>
            <person name="Pidoux A."/>
            <person name="Brysch-Herzberg M."/>
            <person name="Du L.L."/>
        </authorList>
    </citation>
    <scope>NUCLEOTIDE SEQUENCE [LARGE SCALE GENOMIC DNA]</scope>
    <source>
        <strain evidence="2 3">CBS 15793</strain>
    </source>
</reference>
<feature type="coiled-coil region" evidence="1">
    <location>
        <begin position="44"/>
        <end position="71"/>
    </location>
</feature>
<keyword evidence="3" id="KW-1185">Reference proteome</keyword>
<evidence type="ECO:0000256" key="1">
    <source>
        <dbReference type="SAM" id="Coils"/>
    </source>
</evidence>
<evidence type="ECO:0000313" key="2">
    <source>
        <dbReference type="EMBL" id="WBW72780.1"/>
    </source>
</evidence>
<accession>A0AAE9WAT4</accession>
<organism evidence="2 3">
    <name type="scientific">Schizosaccharomyces osmophilus</name>
    <dbReference type="NCBI Taxonomy" id="2545709"/>
    <lineage>
        <taxon>Eukaryota</taxon>
        <taxon>Fungi</taxon>
        <taxon>Dikarya</taxon>
        <taxon>Ascomycota</taxon>
        <taxon>Taphrinomycotina</taxon>
        <taxon>Schizosaccharomycetes</taxon>
        <taxon>Schizosaccharomycetales</taxon>
        <taxon>Schizosaccharomycetaceae</taxon>
        <taxon>Schizosaccharomyces</taxon>
    </lineage>
</organism>
<evidence type="ECO:0000313" key="3">
    <source>
        <dbReference type="Proteomes" id="UP001212411"/>
    </source>
</evidence>
<dbReference type="Proteomes" id="UP001212411">
    <property type="component" value="Chromosome 1"/>
</dbReference>
<keyword evidence="1" id="KW-0175">Coiled coil</keyword>
<protein>
    <submittedName>
        <fullName evidence="2">SPBP23A10.17-like, conserved protein</fullName>
    </submittedName>
</protein>
<sequence>MSYFRSGIIGFLSGLGLSYAGGVQSLLSSSKQTQTELQVTTELIQKQVKSQKELENRIRFLEETASRYNTEEQVKEWKTIVQNMHLDQLELQSRQKQIEEVLGHLLLERQTKLLV</sequence>
<name>A0AAE9WAT4_9SCHI</name>
<gene>
    <name evidence="2" type="ORF">SOMG_01616</name>
</gene>
<dbReference type="RefSeq" id="XP_056037023.1">
    <property type="nucleotide sequence ID" value="XM_056180409.1"/>
</dbReference>
<dbReference type="GeneID" id="80875098"/>
<proteinExistence type="predicted"/>
<dbReference type="EMBL" id="CP115611">
    <property type="protein sequence ID" value="WBW72780.1"/>
    <property type="molecule type" value="Genomic_DNA"/>
</dbReference>
<dbReference type="KEGG" id="som:SOMG_01616"/>
<dbReference type="AlphaFoldDB" id="A0AAE9WAT4"/>